<dbReference type="Proteomes" id="UP000293902">
    <property type="component" value="Chromosome"/>
</dbReference>
<protein>
    <submittedName>
        <fullName evidence="2">Uncharacterized protein</fullName>
    </submittedName>
</protein>
<gene>
    <name evidence="2" type="ORF">DO021_14500</name>
    <name evidence="1" type="ORF">EYB58_10520</name>
</gene>
<dbReference type="RefSeq" id="WP_111957925.1">
    <property type="nucleotide sequence ID" value="NZ_CP036313.1"/>
</dbReference>
<dbReference type="Proteomes" id="UP000248798">
    <property type="component" value="Unassembled WGS sequence"/>
</dbReference>
<proteinExistence type="predicted"/>
<evidence type="ECO:0000313" key="4">
    <source>
        <dbReference type="Proteomes" id="UP000293902"/>
    </source>
</evidence>
<keyword evidence="4" id="KW-1185">Reference proteome</keyword>
<evidence type="ECO:0000313" key="1">
    <source>
        <dbReference type="EMBL" id="QBH13317.1"/>
    </source>
</evidence>
<sequence length="105" mass="12141">MLYIQWWATLRLCPPYLAVIIEKAGLPEVLWAQNKPSRILTFGKKLRFITIRVFCHNAQNTQIRAPRGDKFVELKIDGYDGAGRFMKSPRMNDWVERGFDSPDAG</sequence>
<evidence type="ECO:0000313" key="2">
    <source>
        <dbReference type="EMBL" id="RAM01283.1"/>
    </source>
</evidence>
<evidence type="ECO:0000313" key="3">
    <source>
        <dbReference type="Proteomes" id="UP000248798"/>
    </source>
</evidence>
<organism evidence="2 3">
    <name type="scientific">Desulfobacter hydrogenophilus</name>
    <dbReference type="NCBI Taxonomy" id="2291"/>
    <lineage>
        <taxon>Bacteria</taxon>
        <taxon>Pseudomonadati</taxon>
        <taxon>Thermodesulfobacteriota</taxon>
        <taxon>Desulfobacteria</taxon>
        <taxon>Desulfobacterales</taxon>
        <taxon>Desulfobacteraceae</taxon>
        <taxon>Desulfobacter</taxon>
    </lineage>
</organism>
<dbReference type="EMBL" id="QLNI01000029">
    <property type="protein sequence ID" value="RAM01283.1"/>
    <property type="molecule type" value="Genomic_DNA"/>
</dbReference>
<dbReference type="AlphaFoldDB" id="A0A328FDV9"/>
<dbReference type="EMBL" id="CP036313">
    <property type="protein sequence ID" value="QBH13317.1"/>
    <property type="molecule type" value="Genomic_DNA"/>
</dbReference>
<name>A0A328FDV9_9BACT</name>
<reference evidence="1 4" key="2">
    <citation type="submission" date="2019-02" db="EMBL/GenBank/DDBJ databases">
        <title>Complete genome sequence of Desulfobacter hydrogenophilus AcRS1.</title>
        <authorList>
            <person name="Marietou A."/>
            <person name="Lund M.B."/>
            <person name="Marshall I.P.G."/>
            <person name="Schreiber L."/>
            <person name="Jorgensen B."/>
        </authorList>
    </citation>
    <scope>NUCLEOTIDE SEQUENCE [LARGE SCALE GENOMIC DNA]</scope>
    <source>
        <strain evidence="1 4">AcRS1</strain>
    </source>
</reference>
<accession>A0A328FDV9</accession>
<reference evidence="2 3" key="1">
    <citation type="submission" date="2018-06" db="EMBL/GenBank/DDBJ databases">
        <title>Complete Genome Sequence of Desulfobacter hydrogenophilus (DSM3380).</title>
        <authorList>
            <person name="Marietou A."/>
            <person name="Schreiber L."/>
            <person name="Marshall I."/>
            <person name="Jorgensen B."/>
        </authorList>
    </citation>
    <scope>NUCLEOTIDE SEQUENCE [LARGE SCALE GENOMIC DNA]</scope>
    <source>
        <strain evidence="2 3">DSM 3380</strain>
    </source>
</reference>